<feature type="coiled-coil region" evidence="1">
    <location>
        <begin position="180"/>
        <end position="211"/>
    </location>
</feature>
<dbReference type="EMBL" id="FXBJ01000002">
    <property type="protein sequence ID" value="SMH36385.1"/>
    <property type="molecule type" value="Genomic_DNA"/>
</dbReference>
<protein>
    <submittedName>
        <fullName evidence="2">Putative cell-wall binding lipoprotein</fullName>
    </submittedName>
</protein>
<dbReference type="Gene3D" id="1.20.120.570">
    <property type="entry name" value="YkyA-like"/>
    <property type="match status" value="1"/>
</dbReference>
<dbReference type="Pfam" id="PF10368">
    <property type="entry name" value="YkyA"/>
    <property type="match status" value="1"/>
</dbReference>
<keyword evidence="1" id="KW-0175">Coiled coil</keyword>
<gene>
    <name evidence="2" type="ORF">SAMN04488700_1881</name>
</gene>
<keyword evidence="2" id="KW-0449">Lipoprotein</keyword>
<dbReference type="STRING" id="1073423.SAMN04488700_1881"/>
<reference evidence="2 3" key="1">
    <citation type="submission" date="2017-04" db="EMBL/GenBank/DDBJ databases">
        <authorList>
            <person name="Afonso C.L."/>
            <person name="Miller P.J."/>
            <person name="Scott M.A."/>
            <person name="Spackman E."/>
            <person name="Goraichik I."/>
            <person name="Dimitrov K.M."/>
            <person name="Suarez D.L."/>
            <person name="Swayne D.E."/>
        </authorList>
    </citation>
    <scope>NUCLEOTIDE SEQUENCE [LARGE SCALE GENOMIC DNA]</scope>
    <source>
        <strain evidence="2 3">LMG26642</strain>
    </source>
</reference>
<accession>A0A1X7NHG1</accession>
<organism evidence="2 3">
    <name type="scientific">Carnobacterium iners</name>
    <dbReference type="NCBI Taxonomy" id="1073423"/>
    <lineage>
        <taxon>Bacteria</taxon>
        <taxon>Bacillati</taxon>
        <taxon>Bacillota</taxon>
        <taxon>Bacilli</taxon>
        <taxon>Lactobacillales</taxon>
        <taxon>Carnobacteriaceae</taxon>
        <taxon>Carnobacterium</taxon>
    </lineage>
</organism>
<evidence type="ECO:0000256" key="1">
    <source>
        <dbReference type="SAM" id="Coils"/>
    </source>
</evidence>
<dbReference type="InterPro" id="IPR036785">
    <property type="entry name" value="YkyA-like_sf"/>
</dbReference>
<proteinExistence type="predicted"/>
<evidence type="ECO:0000313" key="3">
    <source>
        <dbReference type="Proteomes" id="UP000193435"/>
    </source>
</evidence>
<name>A0A1X7NHG1_9LACT</name>
<sequence length="213" mass="24119">MKKRTTAAYAMIAAFFLSGCTTDGIADATRSTKEIEPIEQALITELNTVTKQEKGLQETVEFALSKNKEEKPFTDKNSTLFKNIDERKNSLKAIKVSVNELDLKQKSLVENDGTKLPEKEIDSLTTSMKEISTSLDDYTKNYEQNLAEEEKYFQSLGTKEATYQTLIDGIAAINEQDSTNKEQLKKLNEQFNQLRTHRKEAQEQLSSLSESTK</sequence>
<dbReference type="SUPFAM" id="SSF140423">
    <property type="entry name" value="MW0975(SA0943)-like"/>
    <property type="match status" value="1"/>
</dbReference>
<dbReference type="InterPro" id="IPR019454">
    <property type="entry name" value="Lipoprot_YkyA-like"/>
</dbReference>
<evidence type="ECO:0000313" key="2">
    <source>
        <dbReference type="EMBL" id="SMH36385.1"/>
    </source>
</evidence>
<dbReference type="AlphaFoldDB" id="A0A1X7NHG1"/>
<dbReference type="Proteomes" id="UP000193435">
    <property type="component" value="Unassembled WGS sequence"/>
</dbReference>
<keyword evidence="3" id="KW-1185">Reference proteome</keyword>
<dbReference type="OrthoDB" id="2156400at2"/>
<dbReference type="RefSeq" id="WP_085559971.1">
    <property type="nucleotide sequence ID" value="NZ_FOAH01000003.1"/>
</dbReference>
<dbReference type="PROSITE" id="PS51257">
    <property type="entry name" value="PROKAR_LIPOPROTEIN"/>
    <property type="match status" value="1"/>
</dbReference>